<gene>
    <name evidence="1" type="ORF">L9F63_028025</name>
</gene>
<reference evidence="1" key="1">
    <citation type="journal article" date="2023" name="IScience">
        <title>Live-bearing cockroach genome reveals convergent evolutionary mechanisms linked to viviparity in insects and beyond.</title>
        <authorList>
            <person name="Fouks B."/>
            <person name="Harrison M.C."/>
            <person name="Mikhailova A.A."/>
            <person name="Marchal E."/>
            <person name="English S."/>
            <person name="Carruthers M."/>
            <person name="Jennings E.C."/>
            <person name="Chiamaka E.L."/>
            <person name="Frigard R.A."/>
            <person name="Pippel M."/>
            <person name="Attardo G.M."/>
            <person name="Benoit J.B."/>
            <person name="Bornberg-Bauer E."/>
            <person name="Tobe S.S."/>
        </authorList>
    </citation>
    <scope>NUCLEOTIDE SEQUENCE</scope>
    <source>
        <strain evidence="1">Stay&amp;Tobe</strain>
    </source>
</reference>
<dbReference type="Proteomes" id="UP001233999">
    <property type="component" value="Unassembled WGS sequence"/>
</dbReference>
<feature type="non-terminal residue" evidence="1">
    <location>
        <position position="1"/>
    </location>
</feature>
<evidence type="ECO:0000313" key="2">
    <source>
        <dbReference type="Proteomes" id="UP001233999"/>
    </source>
</evidence>
<name>A0AAD7ZYV1_DIPPU</name>
<proteinExistence type="predicted"/>
<dbReference type="AlphaFoldDB" id="A0AAD7ZYV1"/>
<dbReference type="EMBL" id="JASPKZ010005107">
    <property type="protein sequence ID" value="KAJ9589191.1"/>
    <property type="molecule type" value="Genomic_DNA"/>
</dbReference>
<accession>A0AAD7ZYV1</accession>
<sequence>TMRLLISLSRNINSSKYGYIGGNDPHLFVIVKRTAFFVSIPSPRTIRIQIRLLTFLR</sequence>
<evidence type="ECO:0000313" key="1">
    <source>
        <dbReference type="EMBL" id="KAJ9589191.1"/>
    </source>
</evidence>
<comment type="caution">
    <text evidence="1">The sequence shown here is derived from an EMBL/GenBank/DDBJ whole genome shotgun (WGS) entry which is preliminary data.</text>
</comment>
<organism evidence="1 2">
    <name type="scientific">Diploptera punctata</name>
    <name type="common">Pacific beetle cockroach</name>
    <dbReference type="NCBI Taxonomy" id="6984"/>
    <lineage>
        <taxon>Eukaryota</taxon>
        <taxon>Metazoa</taxon>
        <taxon>Ecdysozoa</taxon>
        <taxon>Arthropoda</taxon>
        <taxon>Hexapoda</taxon>
        <taxon>Insecta</taxon>
        <taxon>Pterygota</taxon>
        <taxon>Neoptera</taxon>
        <taxon>Polyneoptera</taxon>
        <taxon>Dictyoptera</taxon>
        <taxon>Blattodea</taxon>
        <taxon>Blaberoidea</taxon>
        <taxon>Blaberidae</taxon>
        <taxon>Diplopterinae</taxon>
        <taxon>Diploptera</taxon>
    </lineage>
</organism>
<reference evidence="1" key="2">
    <citation type="submission" date="2023-05" db="EMBL/GenBank/DDBJ databases">
        <authorList>
            <person name="Fouks B."/>
        </authorList>
    </citation>
    <scope>NUCLEOTIDE SEQUENCE</scope>
    <source>
        <strain evidence="1">Stay&amp;Tobe</strain>
        <tissue evidence="1">Testes</tissue>
    </source>
</reference>
<protein>
    <submittedName>
        <fullName evidence="1">Uncharacterized protein</fullName>
    </submittedName>
</protein>
<keyword evidence="2" id="KW-1185">Reference proteome</keyword>
<feature type="non-terminal residue" evidence="1">
    <location>
        <position position="57"/>
    </location>
</feature>